<evidence type="ECO:0000313" key="2">
    <source>
        <dbReference type="Proteomes" id="UP000261325"/>
    </source>
</evidence>
<organism evidence="1 2">
    <name type="scientific">Marinobacter nauticus</name>
    <name type="common">Marinobacter hydrocarbonoclasticus</name>
    <name type="synonym">Marinobacter aquaeolei</name>
    <dbReference type="NCBI Taxonomy" id="2743"/>
    <lineage>
        <taxon>Bacteria</taxon>
        <taxon>Pseudomonadati</taxon>
        <taxon>Pseudomonadota</taxon>
        <taxon>Gammaproteobacteria</taxon>
        <taxon>Pseudomonadales</taxon>
        <taxon>Marinobacteraceae</taxon>
        <taxon>Marinobacter</taxon>
    </lineage>
</organism>
<feature type="non-terminal residue" evidence="1">
    <location>
        <position position="1"/>
    </location>
</feature>
<sequence>AFAWVHSVDRLKIARRLSEQRPETLPPLNICLQVNINNEDSKSGC</sequence>
<accession>A0A3B8WMC6</accession>
<dbReference type="InterPro" id="IPR029066">
    <property type="entry name" value="PLP-binding_barrel"/>
</dbReference>
<name>A0A3B8WMC6_MARNT</name>
<dbReference type="Proteomes" id="UP000261325">
    <property type="component" value="Unassembled WGS sequence"/>
</dbReference>
<evidence type="ECO:0000313" key="1">
    <source>
        <dbReference type="EMBL" id="HAC30253.1"/>
    </source>
</evidence>
<gene>
    <name evidence="1" type="ORF">DCF82_20970</name>
</gene>
<reference evidence="1 2" key="1">
    <citation type="journal article" date="2018" name="Nat. Biotechnol.">
        <title>A standardized bacterial taxonomy based on genome phylogeny substantially revises the tree of life.</title>
        <authorList>
            <person name="Parks D.H."/>
            <person name="Chuvochina M."/>
            <person name="Waite D.W."/>
            <person name="Rinke C."/>
            <person name="Skarshewski A."/>
            <person name="Chaumeil P.A."/>
            <person name="Hugenholtz P."/>
        </authorList>
    </citation>
    <scope>NUCLEOTIDE SEQUENCE [LARGE SCALE GENOMIC DNA]</scope>
    <source>
        <strain evidence="1">UBA9049</strain>
    </source>
</reference>
<dbReference type="SUPFAM" id="SSF51419">
    <property type="entry name" value="PLP-binding barrel"/>
    <property type="match status" value="1"/>
</dbReference>
<protein>
    <submittedName>
        <fullName evidence="1">YggS family pyridoxal phosphate enzyme</fullName>
    </submittedName>
</protein>
<feature type="non-terminal residue" evidence="1">
    <location>
        <position position="45"/>
    </location>
</feature>
<dbReference type="AlphaFoldDB" id="A0A3B8WMC6"/>
<dbReference type="Gene3D" id="3.20.20.10">
    <property type="entry name" value="Alanine racemase"/>
    <property type="match status" value="1"/>
</dbReference>
<comment type="caution">
    <text evidence="1">The sequence shown here is derived from an EMBL/GenBank/DDBJ whole genome shotgun (WGS) entry which is preliminary data.</text>
</comment>
<proteinExistence type="predicted"/>
<dbReference type="EMBL" id="DLYI01000288">
    <property type="protein sequence ID" value="HAC30253.1"/>
    <property type="molecule type" value="Genomic_DNA"/>
</dbReference>